<name>A0A9Q0I5B0_9TELE</name>
<feature type="compositionally biased region" description="Pro residues" evidence="1">
    <location>
        <begin position="62"/>
        <end position="78"/>
    </location>
</feature>
<dbReference type="AlphaFoldDB" id="A0A9Q0I5B0"/>
<protein>
    <submittedName>
        <fullName evidence="3">Uncharacterized protein</fullName>
    </submittedName>
</protein>
<evidence type="ECO:0000256" key="1">
    <source>
        <dbReference type="SAM" id="MobiDB-lite"/>
    </source>
</evidence>
<dbReference type="Proteomes" id="UP001148018">
    <property type="component" value="Unassembled WGS sequence"/>
</dbReference>
<proteinExistence type="predicted"/>
<evidence type="ECO:0000313" key="2">
    <source>
        <dbReference type="EMBL" id="KAJ3584140.1"/>
    </source>
</evidence>
<gene>
    <name evidence="2" type="ORF">NHX12_014636</name>
    <name evidence="3" type="ORF">NHX12_014637</name>
</gene>
<sequence>IQCYQCEEAGHDCSTPNHVVNCTVNVQDTCQQEVLVKTDGVFYRKSSNRCAMGHAGGGASHRPPPAPPPASGAPPPPAGSSHSS</sequence>
<comment type="caution">
    <text evidence="3">The sequence shown here is derived from an EMBL/GenBank/DDBJ whole genome shotgun (WGS) entry which is preliminary data.</text>
</comment>
<organism evidence="3 4">
    <name type="scientific">Muraenolepis orangiensis</name>
    <name type="common">Patagonian moray cod</name>
    <dbReference type="NCBI Taxonomy" id="630683"/>
    <lineage>
        <taxon>Eukaryota</taxon>
        <taxon>Metazoa</taxon>
        <taxon>Chordata</taxon>
        <taxon>Craniata</taxon>
        <taxon>Vertebrata</taxon>
        <taxon>Euteleostomi</taxon>
        <taxon>Actinopterygii</taxon>
        <taxon>Neopterygii</taxon>
        <taxon>Teleostei</taxon>
        <taxon>Neoteleostei</taxon>
        <taxon>Acanthomorphata</taxon>
        <taxon>Zeiogadaria</taxon>
        <taxon>Gadariae</taxon>
        <taxon>Gadiformes</taxon>
        <taxon>Muraenolepidoidei</taxon>
        <taxon>Muraenolepididae</taxon>
        <taxon>Muraenolepis</taxon>
    </lineage>
</organism>
<reference evidence="3" key="1">
    <citation type="submission" date="2022-07" db="EMBL/GenBank/DDBJ databases">
        <title>Chromosome-level genome of Muraenolepis orangiensis.</title>
        <authorList>
            <person name="Kim J."/>
        </authorList>
    </citation>
    <scope>NUCLEOTIDE SEQUENCE</scope>
    <source>
        <strain evidence="3">KU_S4_2022</strain>
        <tissue evidence="3">Muscle</tissue>
    </source>
</reference>
<evidence type="ECO:0000313" key="4">
    <source>
        <dbReference type="Proteomes" id="UP001148018"/>
    </source>
</evidence>
<keyword evidence="4" id="KW-1185">Reference proteome</keyword>
<feature type="non-terminal residue" evidence="3">
    <location>
        <position position="84"/>
    </location>
</feature>
<evidence type="ECO:0000313" key="3">
    <source>
        <dbReference type="EMBL" id="KAJ3584141.1"/>
    </source>
</evidence>
<accession>A0A9Q0I5B0</accession>
<feature type="region of interest" description="Disordered" evidence="1">
    <location>
        <begin position="52"/>
        <end position="84"/>
    </location>
</feature>
<dbReference type="EMBL" id="JANIIK010000119">
    <property type="protein sequence ID" value="KAJ3584140.1"/>
    <property type="molecule type" value="Genomic_DNA"/>
</dbReference>
<dbReference type="EMBL" id="JANIIK010000119">
    <property type="protein sequence ID" value="KAJ3584141.1"/>
    <property type="molecule type" value="Genomic_DNA"/>
</dbReference>
<dbReference type="OrthoDB" id="9924997at2759"/>